<gene>
    <name evidence="1" type="ORF">OG835_14825</name>
</gene>
<accession>A0ACD4ZI64</accession>
<name>A0ACD4ZI64_9ACTN</name>
<dbReference type="EMBL" id="CP109109">
    <property type="protein sequence ID" value="WSB98169.1"/>
    <property type="molecule type" value="Genomic_DNA"/>
</dbReference>
<evidence type="ECO:0000313" key="2">
    <source>
        <dbReference type="Proteomes" id="UP001348369"/>
    </source>
</evidence>
<organism evidence="1 2">
    <name type="scientific">Streptomyces scopuliridis</name>
    <dbReference type="NCBI Taxonomy" id="452529"/>
    <lineage>
        <taxon>Bacteria</taxon>
        <taxon>Bacillati</taxon>
        <taxon>Actinomycetota</taxon>
        <taxon>Actinomycetes</taxon>
        <taxon>Kitasatosporales</taxon>
        <taxon>Streptomycetaceae</taxon>
        <taxon>Streptomyces</taxon>
    </lineage>
</organism>
<reference evidence="1" key="1">
    <citation type="submission" date="2022-10" db="EMBL/GenBank/DDBJ databases">
        <title>The complete genomes of actinobacterial strains from the NBC collection.</title>
        <authorList>
            <person name="Joergensen T.S."/>
            <person name="Alvarez Arevalo M."/>
            <person name="Sterndorff E.B."/>
            <person name="Faurdal D."/>
            <person name="Vuksanovic O."/>
            <person name="Mourched A.-S."/>
            <person name="Charusanti P."/>
            <person name="Shaw S."/>
            <person name="Blin K."/>
            <person name="Weber T."/>
        </authorList>
    </citation>
    <scope>NUCLEOTIDE SEQUENCE</scope>
    <source>
        <strain evidence="1">NBC 01771</strain>
    </source>
</reference>
<protein>
    <submittedName>
        <fullName evidence="1">GvpL/GvpF family gas vesicle protein</fullName>
    </submittedName>
</protein>
<sequence>MSVYVYAITSSECHPQLDDLHGVGEEAPPLRTVTEGALRAVVSDAPEDLRAKRRDLSAHHEVQERLLSERAAVLPMRFGLTAADDDAVRAALSEHAELYSERLAELEGRVEFNLKASEDEGVLLRQVIEESDEVRRLNEATRGGGGTYEERLALGELVAQEVGARQDSLTAEVTEALRPCASAESAGGATSEYFLNVSFLVDQGRVREFTSAAEKLAERYGPDVELRLRGPLPPYSFV</sequence>
<evidence type="ECO:0000313" key="1">
    <source>
        <dbReference type="EMBL" id="WSB98169.1"/>
    </source>
</evidence>
<dbReference type="Proteomes" id="UP001348369">
    <property type="component" value="Chromosome"/>
</dbReference>
<proteinExistence type="predicted"/>
<keyword evidence="2" id="KW-1185">Reference proteome</keyword>